<feature type="transmembrane region" description="Helical" evidence="5">
    <location>
        <begin position="387"/>
        <end position="404"/>
    </location>
</feature>
<evidence type="ECO:0000256" key="4">
    <source>
        <dbReference type="ARBA" id="ARBA00023136"/>
    </source>
</evidence>
<feature type="transmembrane region" description="Helical" evidence="5">
    <location>
        <begin position="162"/>
        <end position="183"/>
    </location>
</feature>
<dbReference type="Proteomes" id="UP000467148">
    <property type="component" value="Chromosome"/>
</dbReference>
<organism evidence="7 8">
    <name type="scientific">Mycolicibacterium helvum</name>
    <dbReference type="NCBI Taxonomy" id="1534349"/>
    <lineage>
        <taxon>Bacteria</taxon>
        <taxon>Bacillati</taxon>
        <taxon>Actinomycetota</taxon>
        <taxon>Actinomycetes</taxon>
        <taxon>Mycobacteriales</taxon>
        <taxon>Mycobacteriaceae</taxon>
        <taxon>Mycolicibacterium</taxon>
    </lineage>
</organism>
<feature type="domain" description="O-antigen ligase-related" evidence="6">
    <location>
        <begin position="239"/>
        <end position="374"/>
    </location>
</feature>
<evidence type="ECO:0000256" key="3">
    <source>
        <dbReference type="ARBA" id="ARBA00022989"/>
    </source>
</evidence>
<feature type="transmembrane region" description="Helical" evidence="5">
    <location>
        <begin position="113"/>
        <end position="131"/>
    </location>
</feature>
<sequence length="460" mass="49500">MVDAATSNMIVAVSVVALVVFFNAMRKVVRRHEWSRTATLAAVIAACTQISVDVVVTYLGVWNKAESVNIDAAPWAWPGAWHQVWRGLCLLLGLLAAAVFYVRSKRGGVPVDVPAALLVVVALVSFLSAILHGDNPIQPLQMVYLVVLIACTVAPRGLGIHIGTGAFCVFVALASGFSFLPFVGNSGFGAVPCTSDKCGILGFVYGGIHGNENSFAMLLALGMPFVYLAFRSWEGVSLCAYLLAMILMTGSRSGAIAGLVTFFALMLLRPDFRRPTAAPIRTRWLYFGLAATFLVGLIVPFTAKDPSAFTGRGYLWILGRQALTDPGTFWYGTGTFGMEHLRDSGLIAIQAYSVHNQWLEVLFSAGVIGFLLFVAAIGLLMWNARGAYSLVVGCVLLPVFVLSVSERPWLLDTTDWSVWTVPATLLCYPLVQRTRRPTTDKPGPATGQRVDGAVELDSGA</sequence>
<feature type="transmembrane region" description="Helical" evidence="5">
    <location>
        <begin position="361"/>
        <end position="380"/>
    </location>
</feature>
<evidence type="ECO:0000313" key="8">
    <source>
        <dbReference type="Proteomes" id="UP000467148"/>
    </source>
</evidence>
<gene>
    <name evidence="7" type="ORF">MHEL_16060</name>
</gene>
<keyword evidence="8" id="KW-1185">Reference proteome</keyword>
<dbReference type="InterPro" id="IPR051533">
    <property type="entry name" value="WaaL-like"/>
</dbReference>
<name>A0A7I7T386_9MYCO</name>
<keyword evidence="3 5" id="KW-1133">Transmembrane helix</keyword>
<evidence type="ECO:0000256" key="1">
    <source>
        <dbReference type="ARBA" id="ARBA00004141"/>
    </source>
</evidence>
<reference evidence="7 8" key="1">
    <citation type="journal article" date="2019" name="Emerg. Microbes Infect.">
        <title>Comprehensive subspecies identification of 175 nontuberculous mycobacteria species based on 7547 genomic profiles.</title>
        <authorList>
            <person name="Matsumoto Y."/>
            <person name="Kinjo T."/>
            <person name="Motooka D."/>
            <person name="Nabeya D."/>
            <person name="Jung N."/>
            <person name="Uechi K."/>
            <person name="Horii T."/>
            <person name="Iida T."/>
            <person name="Fujita J."/>
            <person name="Nakamura S."/>
        </authorList>
    </citation>
    <scope>NUCLEOTIDE SEQUENCE [LARGE SCALE GENOMIC DNA]</scope>
    <source>
        <strain evidence="7 8">JCM 30396</strain>
    </source>
</reference>
<feature type="transmembrane region" description="Helical" evidence="5">
    <location>
        <begin position="137"/>
        <end position="155"/>
    </location>
</feature>
<feature type="transmembrane region" description="Helical" evidence="5">
    <location>
        <begin position="284"/>
        <end position="303"/>
    </location>
</feature>
<feature type="transmembrane region" description="Helical" evidence="5">
    <location>
        <begin position="416"/>
        <end position="431"/>
    </location>
</feature>
<protein>
    <recommendedName>
        <fullName evidence="6">O-antigen ligase-related domain-containing protein</fullName>
    </recommendedName>
</protein>
<keyword evidence="4 5" id="KW-0472">Membrane</keyword>
<dbReference type="GO" id="GO:0016020">
    <property type="term" value="C:membrane"/>
    <property type="evidence" value="ECO:0007669"/>
    <property type="project" value="UniProtKB-SubCell"/>
</dbReference>
<evidence type="ECO:0000256" key="2">
    <source>
        <dbReference type="ARBA" id="ARBA00022692"/>
    </source>
</evidence>
<keyword evidence="2 5" id="KW-0812">Transmembrane</keyword>
<evidence type="ECO:0000256" key="5">
    <source>
        <dbReference type="SAM" id="Phobius"/>
    </source>
</evidence>
<evidence type="ECO:0000259" key="6">
    <source>
        <dbReference type="Pfam" id="PF04932"/>
    </source>
</evidence>
<dbReference type="EMBL" id="AP022596">
    <property type="protein sequence ID" value="BBY63363.1"/>
    <property type="molecule type" value="Genomic_DNA"/>
</dbReference>
<feature type="transmembrane region" description="Helical" evidence="5">
    <location>
        <begin position="80"/>
        <end position="101"/>
    </location>
</feature>
<dbReference type="AlphaFoldDB" id="A0A7I7T386"/>
<dbReference type="RefSeq" id="WP_163747033.1">
    <property type="nucleotide sequence ID" value="NZ_AP022596.1"/>
</dbReference>
<evidence type="ECO:0000313" key="7">
    <source>
        <dbReference type="EMBL" id="BBY63363.1"/>
    </source>
</evidence>
<comment type="subcellular location">
    <subcellularLocation>
        <location evidence="1">Membrane</location>
        <topology evidence="1">Multi-pass membrane protein</topology>
    </subcellularLocation>
</comment>
<dbReference type="PANTHER" id="PTHR37422">
    <property type="entry name" value="TEICHURONIC ACID BIOSYNTHESIS PROTEIN TUAE"/>
    <property type="match status" value="1"/>
</dbReference>
<dbReference type="PANTHER" id="PTHR37422:SF13">
    <property type="entry name" value="LIPOPOLYSACCHARIDE BIOSYNTHESIS PROTEIN PA4999-RELATED"/>
    <property type="match status" value="1"/>
</dbReference>
<dbReference type="KEGG" id="mhev:MHEL_16060"/>
<feature type="transmembrane region" description="Helical" evidence="5">
    <location>
        <begin position="6"/>
        <end position="25"/>
    </location>
</feature>
<proteinExistence type="predicted"/>
<accession>A0A7I7T386</accession>
<dbReference type="Pfam" id="PF04932">
    <property type="entry name" value="Wzy_C"/>
    <property type="match status" value="1"/>
</dbReference>
<feature type="transmembrane region" description="Helical" evidence="5">
    <location>
        <begin position="37"/>
        <end position="60"/>
    </location>
</feature>
<dbReference type="InterPro" id="IPR007016">
    <property type="entry name" value="O-antigen_ligase-rel_domated"/>
</dbReference>